<keyword evidence="3" id="KW-1185">Reference proteome</keyword>
<dbReference type="GeneID" id="14696236"/>
<dbReference type="RefSeq" id="XP_004227912.1">
    <property type="nucleotide sequence ID" value="XM_004227864.1"/>
</dbReference>
<gene>
    <name evidence="2" type="ORF">PCYB_004430</name>
</gene>
<dbReference type="Proteomes" id="UP000006319">
    <property type="component" value="Unassembled WGS sequence"/>
</dbReference>
<protein>
    <recommendedName>
        <fullName evidence="4">CYIR protein</fullName>
    </recommendedName>
</protein>
<feature type="signal peptide" evidence="1">
    <location>
        <begin position="1"/>
        <end position="23"/>
    </location>
</feature>
<evidence type="ECO:0008006" key="4">
    <source>
        <dbReference type="Google" id="ProtNLM"/>
    </source>
</evidence>
<sequence>MTPEFRLMLLLAIFCFPFKSIKATKHSTNIIFSGITSFIKNIGGTFSKFSSYKGYKKFCCYKRFKKSRNSSKRNGSTRTGIRFETWKTFDLPK</sequence>
<keyword evidence="1" id="KW-0732">Signal</keyword>
<organism evidence="2 3">
    <name type="scientific">Plasmodium cynomolgi (strain B)</name>
    <dbReference type="NCBI Taxonomy" id="1120755"/>
    <lineage>
        <taxon>Eukaryota</taxon>
        <taxon>Sar</taxon>
        <taxon>Alveolata</taxon>
        <taxon>Apicomplexa</taxon>
        <taxon>Aconoidasida</taxon>
        <taxon>Haemosporida</taxon>
        <taxon>Plasmodiidae</taxon>
        <taxon>Plasmodium</taxon>
        <taxon>Plasmodium (Plasmodium)</taxon>
    </lineage>
</organism>
<evidence type="ECO:0000256" key="1">
    <source>
        <dbReference type="SAM" id="SignalP"/>
    </source>
</evidence>
<dbReference type="EMBL" id="DF157607">
    <property type="protein sequence ID" value="GAB69694.1"/>
    <property type="molecule type" value="Genomic_DNA"/>
</dbReference>
<feature type="chain" id="PRO_5003898852" description="CYIR protein" evidence="1">
    <location>
        <begin position="24"/>
        <end position="93"/>
    </location>
</feature>
<dbReference type="VEuPathDB" id="PlasmoDB:PCYB_004430"/>
<proteinExistence type="predicted"/>
<reference evidence="2 3" key="1">
    <citation type="journal article" date="2012" name="Nat. Genet.">
        <title>Plasmodium cynomolgi genome sequences provide insight into Plasmodium vivax and the monkey malaria clade.</title>
        <authorList>
            <person name="Tachibana S."/>
            <person name="Sullivan S.A."/>
            <person name="Kawai S."/>
            <person name="Nakamura S."/>
            <person name="Kim H.R."/>
            <person name="Goto N."/>
            <person name="Arisue N."/>
            <person name="Palacpac N.M.Q."/>
            <person name="Honma H."/>
            <person name="Yagi M."/>
            <person name="Tougan T."/>
            <person name="Katakai Y."/>
            <person name="Kaneko O."/>
            <person name="Mita T."/>
            <person name="Kita K."/>
            <person name="Yasutomi Y."/>
            <person name="Sutton P.L."/>
            <person name="Shakhbatyan R."/>
            <person name="Horii T."/>
            <person name="Yasunaga T."/>
            <person name="Barnwell J.W."/>
            <person name="Escalante A.A."/>
            <person name="Carlton J.M."/>
            <person name="Tanabe K."/>
        </authorList>
    </citation>
    <scope>NUCLEOTIDE SEQUENCE [LARGE SCALE GENOMIC DNA]</scope>
    <source>
        <strain evidence="2 3">B</strain>
    </source>
</reference>
<dbReference type="AlphaFoldDB" id="K6V081"/>
<evidence type="ECO:0000313" key="2">
    <source>
        <dbReference type="EMBL" id="GAB69694.1"/>
    </source>
</evidence>
<accession>K6V081</accession>
<name>K6V081_PLACD</name>
<dbReference type="KEGG" id="pcy:PCYB_004430"/>
<evidence type="ECO:0000313" key="3">
    <source>
        <dbReference type="Proteomes" id="UP000006319"/>
    </source>
</evidence>